<evidence type="ECO:0000313" key="2">
    <source>
        <dbReference type="Proteomes" id="UP000708208"/>
    </source>
</evidence>
<sequence length="77" mass="8947">MEDSTLDLDFHKGFDKPPEPSTVLLLDLRNEFQKLLSSYFWHNVGDNTRNKIIPFILSQELISSLWAGQKRLPSKDD</sequence>
<reference evidence="1" key="1">
    <citation type="submission" date="2021-06" db="EMBL/GenBank/DDBJ databases">
        <authorList>
            <person name="Hodson N. C."/>
            <person name="Mongue J. A."/>
            <person name="Jaron S. K."/>
        </authorList>
    </citation>
    <scope>NUCLEOTIDE SEQUENCE</scope>
</reference>
<accession>A0A8J2K5N8</accession>
<organism evidence="1 2">
    <name type="scientific">Allacma fusca</name>
    <dbReference type="NCBI Taxonomy" id="39272"/>
    <lineage>
        <taxon>Eukaryota</taxon>
        <taxon>Metazoa</taxon>
        <taxon>Ecdysozoa</taxon>
        <taxon>Arthropoda</taxon>
        <taxon>Hexapoda</taxon>
        <taxon>Collembola</taxon>
        <taxon>Symphypleona</taxon>
        <taxon>Sminthuridae</taxon>
        <taxon>Allacma</taxon>
    </lineage>
</organism>
<dbReference type="EMBL" id="CAJVCH010189089">
    <property type="protein sequence ID" value="CAG7730108.1"/>
    <property type="molecule type" value="Genomic_DNA"/>
</dbReference>
<protein>
    <submittedName>
        <fullName evidence="1">Uncharacterized protein</fullName>
    </submittedName>
</protein>
<comment type="caution">
    <text evidence="1">The sequence shown here is derived from an EMBL/GenBank/DDBJ whole genome shotgun (WGS) entry which is preliminary data.</text>
</comment>
<keyword evidence="2" id="KW-1185">Reference proteome</keyword>
<dbReference type="AlphaFoldDB" id="A0A8J2K5N8"/>
<dbReference type="Proteomes" id="UP000708208">
    <property type="component" value="Unassembled WGS sequence"/>
</dbReference>
<name>A0A8J2K5N8_9HEXA</name>
<proteinExistence type="predicted"/>
<evidence type="ECO:0000313" key="1">
    <source>
        <dbReference type="EMBL" id="CAG7730108.1"/>
    </source>
</evidence>
<gene>
    <name evidence="1" type="ORF">AFUS01_LOCUS18779</name>
</gene>